<feature type="non-terminal residue" evidence="2">
    <location>
        <position position="231"/>
    </location>
</feature>
<reference evidence="2 3" key="1">
    <citation type="submission" date="2020-02" db="EMBL/GenBank/DDBJ databases">
        <title>Whole-genome analyses of novel actinobacteria.</title>
        <authorList>
            <person name="Sahin N."/>
        </authorList>
    </citation>
    <scope>NUCLEOTIDE SEQUENCE [LARGE SCALE GENOMIC DNA]</scope>
    <source>
        <strain evidence="2 3">A7024</strain>
    </source>
</reference>
<dbReference type="EMBL" id="JAAKZV010000098">
    <property type="protein sequence ID" value="NGN66476.1"/>
    <property type="molecule type" value="Genomic_DNA"/>
</dbReference>
<evidence type="ECO:0008006" key="4">
    <source>
        <dbReference type="Google" id="ProtNLM"/>
    </source>
</evidence>
<gene>
    <name evidence="2" type="ORF">G5C51_21560</name>
</gene>
<dbReference type="Proteomes" id="UP000481583">
    <property type="component" value="Unassembled WGS sequence"/>
</dbReference>
<comment type="caution">
    <text evidence="2">The sequence shown here is derived from an EMBL/GenBank/DDBJ whole genome shotgun (WGS) entry which is preliminary data.</text>
</comment>
<feature type="region of interest" description="Disordered" evidence="1">
    <location>
        <begin position="161"/>
        <end position="231"/>
    </location>
</feature>
<organism evidence="2 3">
    <name type="scientific">Streptomyces coryli</name>
    <dbReference type="NCBI Taxonomy" id="1128680"/>
    <lineage>
        <taxon>Bacteria</taxon>
        <taxon>Bacillati</taxon>
        <taxon>Actinomycetota</taxon>
        <taxon>Actinomycetes</taxon>
        <taxon>Kitasatosporales</taxon>
        <taxon>Streptomycetaceae</taxon>
        <taxon>Streptomyces</taxon>
    </lineage>
</organism>
<sequence>MAEHVAMVEVARFAEFLQSLAAGLDPDAGWYGVFSRHDPDGLRACLQGRQLPPWDVVESLLADAGAAAGPAATRARSLHGAAVAAWDAQFGSEPELSAALAAMERDLHRTDQDLREVHIALSHADTPHDHARLTQDRAWLHDDRTRLMARAGEVRERIAALRQASATASPSTDPGPQARRGGGGKTARLRGARFAGVEETAMQAPVLPTLETAPGSEPAGGAAEARGTGRA</sequence>
<evidence type="ECO:0000256" key="1">
    <source>
        <dbReference type="SAM" id="MobiDB-lite"/>
    </source>
</evidence>
<protein>
    <recommendedName>
        <fullName evidence="4">UL36 very large tegument protein</fullName>
    </recommendedName>
</protein>
<feature type="compositionally biased region" description="Low complexity" evidence="1">
    <location>
        <begin position="212"/>
        <end position="231"/>
    </location>
</feature>
<name>A0A6G4U432_9ACTN</name>
<accession>A0A6G4U432</accession>
<keyword evidence="3" id="KW-1185">Reference proteome</keyword>
<evidence type="ECO:0000313" key="2">
    <source>
        <dbReference type="EMBL" id="NGN66476.1"/>
    </source>
</evidence>
<dbReference type="AlphaFoldDB" id="A0A6G4U432"/>
<proteinExistence type="predicted"/>
<feature type="compositionally biased region" description="Polar residues" evidence="1">
    <location>
        <begin position="164"/>
        <end position="174"/>
    </location>
</feature>
<evidence type="ECO:0000313" key="3">
    <source>
        <dbReference type="Proteomes" id="UP000481583"/>
    </source>
</evidence>